<reference evidence="6 7" key="1">
    <citation type="submission" date="2019-05" db="EMBL/GenBank/DDBJ databases">
        <title>Emergence of the Ug99 lineage of the wheat stem rust pathogen through somatic hybridization.</title>
        <authorList>
            <person name="Li F."/>
            <person name="Upadhyaya N.M."/>
            <person name="Sperschneider J."/>
            <person name="Matny O."/>
            <person name="Nguyen-Phuc H."/>
            <person name="Mago R."/>
            <person name="Raley C."/>
            <person name="Miller M.E."/>
            <person name="Silverstein K.A.T."/>
            <person name="Henningsen E."/>
            <person name="Hirsch C.D."/>
            <person name="Visser B."/>
            <person name="Pretorius Z.A."/>
            <person name="Steffenson B.J."/>
            <person name="Schwessinger B."/>
            <person name="Dodds P.N."/>
            <person name="Figueroa M."/>
        </authorList>
    </citation>
    <scope>NUCLEOTIDE SEQUENCE [LARGE SCALE GENOMIC DNA]</scope>
    <source>
        <strain evidence="2">21-0</strain>
        <strain evidence="4 7">Ug99</strain>
    </source>
</reference>
<accession>A0A5B0N8A7</accession>
<evidence type="ECO:0000313" key="4">
    <source>
        <dbReference type="EMBL" id="KAA1084952.1"/>
    </source>
</evidence>
<dbReference type="EMBL" id="VDEP01000529">
    <property type="protein sequence ID" value="KAA1063723.1"/>
    <property type="molecule type" value="Genomic_DNA"/>
</dbReference>
<dbReference type="EMBL" id="VDEP01000225">
    <property type="protein sequence ID" value="KAA1122621.1"/>
    <property type="molecule type" value="Genomic_DNA"/>
</dbReference>
<sequence>MALSPTTSAIVIQASKSIIPEPRPNERQSMVQLLVDAIDQDCSSQKDFDGESINPLF</sequence>
<evidence type="ECO:0000313" key="3">
    <source>
        <dbReference type="EMBL" id="KAA1082877.1"/>
    </source>
</evidence>
<dbReference type="Proteomes" id="UP000325313">
    <property type="component" value="Unassembled WGS sequence"/>
</dbReference>
<evidence type="ECO:0000313" key="2">
    <source>
        <dbReference type="EMBL" id="KAA1079641.1"/>
    </source>
</evidence>
<dbReference type="EMBL" id="VSWC01000132">
    <property type="protein sequence ID" value="KAA1079641.1"/>
    <property type="molecule type" value="Genomic_DNA"/>
</dbReference>
<proteinExistence type="predicted"/>
<name>A0A5B0N8A7_PUCGR</name>
<evidence type="ECO:0000313" key="5">
    <source>
        <dbReference type="EMBL" id="KAA1122621.1"/>
    </source>
</evidence>
<dbReference type="AlphaFoldDB" id="A0A5B0N8A7"/>
<dbReference type="EMBL" id="VSWC01000119">
    <property type="protein sequence ID" value="KAA1082877.1"/>
    <property type="molecule type" value="Genomic_DNA"/>
</dbReference>
<keyword evidence="6" id="KW-1185">Reference proteome</keyword>
<protein>
    <submittedName>
        <fullName evidence="4">Uncharacterized protein</fullName>
    </submittedName>
</protein>
<dbReference type="Proteomes" id="UP000324748">
    <property type="component" value="Unassembled WGS sequence"/>
</dbReference>
<organism evidence="4 7">
    <name type="scientific">Puccinia graminis f. sp. tritici</name>
    <dbReference type="NCBI Taxonomy" id="56615"/>
    <lineage>
        <taxon>Eukaryota</taxon>
        <taxon>Fungi</taxon>
        <taxon>Dikarya</taxon>
        <taxon>Basidiomycota</taxon>
        <taxon>Pucciniomycotina</taxon>
        <taxon>Pucciniomycetes</taxon>
        <taxon>Pucciniales</taxon>
        <taxon>Pucciniaceae</taxon>
        <taxon>Puccinia</taxon>
    </lineage>
</organism>
<evidence type="ECO:0000313" key="7">
    <source>
        <dbReference type="Proteomes" id="UP000325313"/>
    </source>
</evidence>
<gene>
    <name evidence="3" type="ORF">PGT21_018101</name>
    <name evidence="2" type="ORF">PGT21_018863</name>
    <name evidence="1" type="ORF">PGTUg99_000741</name>
    <name evidence="5" type="ORF">PGTUg99_000770</name>
    <name evidence="4" type="ORF">PGTUg99_004686</name>
</gene>
<dbReference type="EMBL" id="VDEP01000423">
    <property type="protein sequence ID" value="KAA1084952.1"/>
    <property type="molecule type" value="Genomic_DNA"/>
</dbReference>
<comment type="caution">
    <text evidence="4">The sequence shown here is derived from an EMBL/GenBank/DDBJ whole genome shotgun (WGS) entry which is preliminary data.</text>
</comment>
<evidence type="ECO:0000313" key="6">
    <source>
        <dbReference type="Proteomes" id="UP000324748"/>
    </source>
</evidence>
<evidence type="ECO:0000313" key="1">
    <source>
        <dbReference type="EMBL" id="KAA1063723.1"/>
    </source>
</evidence>